<gene>
    <name evidence="1" type="ORF">F5544_44040</name>
</gene>
<reference evidence="1 2" key="1">
    <citation type="journal article" date="2019" name="ACS Chem. Biol.">
        <title>Identification and Mobilization of a Cryptic Antibiotic Biosynthesis Gene Locus from a Human-Pathogenic Nocardia Isolate.</title>
        <authorList>
            <person name="Herisse M."/>
            <person name="Ishida K."/>
            <person name="Porter J.L."/>
            <person name="Howden B."/>
            <person name="Hertweck C."/>
            <person name="Stinear T.P."/>
            <person name="Pidot S.J."/>
        </authorList>
    </citation>
    <scope>NUCLEOTIDE SEQUENCE [LARGE SCALE GENOMIC DNA]</scope>
    <source>
        <strain evidence="1 2">AUSMDU00012717</strain>
    </source>
</reference>
<evidence type="ECO:0000313" key="2">
    <source>
        <dbReference type="Proteomes" id="UP000503540"/>
    </source>
</evidence>
<dbReference type="KEGG" id="nah:F5544_44040"/>
<dbReference type="EMBL" id="CP046172">
    <property type="protein sequence ID" value="QIS16611.1"/>
    <property type="molecule type" value="Genomic_DNA"/>
</dbReference>
<name>A0A6G9YU34_9NOCA</name>
<organism evidence="1 2">
    <name type="scientific">Nocardia arthritidis</name>
    <dbReference type="NCBI Taxonomy" id="228602"/>
    <lineage>
        <taxon>Bacteria</taxon>
        <taxon>Bacillati</taxon>
        <taxon>Actinomycetota</taxon>
        <taxon>Actinomycetes</taxon>
        <taxon>Mycobacteriales</taxon>
        <taxon>Nocardiaceae</taxon>
        <taxon>Nocardia</taxon>
    </lineage>
</organism>
<sequence length="51" mass="5612">MNAPRLVKTLVDVIRGFVIGLRYGHSGLTAGTWAEHDAAAYDRRSNTAARR</sequence>
<dbReference type="AlphaFoldDB" id="A0A6G9YU34"/>
<proteinExistence type="predicted"/>
<protein>
    <submittedName>
        <fullName evidence="1">Uncharacterized protein</fullName>
    </submittedName>
</protein>
<dbReference type="RefSeq" id="WP_167478664.1">
    <property type="nucleotide sequence ID" value="NZ_CP046172.1"/>
</dbReference>
<keyword evidence="2" id="KW-1185">Reference proteome</keyword>
<dbReference type="Proteomes" id="UP000503540">
    <property type="component" value="Chromosome"/>
</dbReference>
<accession>A0A6G9YU34</accession>
<evidence type="ECO:0000313" key="1">
    <source>
        <dbReference type="EMBL" id="QIS16611.1"/>
    </source>
</evidence>